<dbReference type="Gene3D" id="3.30.1520.10">
    <property type="entry name" value="Phox-like domain"/>
    <property type="match status" value="1"/>
</dbReference>
<dbReference type="PANTHER" id="PTHR46571:SF1">
    <property type="entry name" value="SORTING NEXIN-8"/>
    <property type="match status" value="1"/>
</dbReference>
<evidence type="ECO:0000313" key="7">
    <source>
        <dbReference type="EMBL" id="MBY10150.1"/>
    </source>
</evidence>
<dbReference type="PANTHER" id="PTHR46571">
    <property type="entry name" value="SORTING NEXIN-8"/>
    <property type="match status" value="1"/>
</dbReference>
<comment type="subcellular location">
    <subcellularLocation>
        <location evidence="1">Membrane</location>
        <topology evidence="1">Peripheral membrane protein</topology>
        <orientation evidence="1">Cytoplasmic side</orientation>
    </subcellularLocation>
</comment>
<dbReference type="PROSITE" id="PS50195">
    <property type="entry name" value="PX"/>
    <property type="match status" value="1"/>
</dbReference>
<feature type="domain" description="PX" evidence="6">
    <location>
        <begin position="136"/>
        <end position="244"/>
    </location>
</feature>
<dbReference type="GO" id="GO:0005829">
    <property type="term" value="C:cytosol"/>
    <property type="evidence" value="ECO:0007669"/>
    <property type="project" value="GOC"/>
</dbReference>
<dbReference type="EMBL" id="GGLE01006024">
    <property type="protein sequence ID" value="MBY10150.1"/>
    <property type="molecule type" value="Transcribed_RNA"/>
</dbReference>
<comment type="similarity">
    <text evidence="2">Belongs to the sorting nexin family.</text>
</comment>
<evidence type="ECO:0000256" key="5">
    <source>
        <dbReference type="ARBA" id="ARBA00023136"/>
    </source>
</evidence>
<evidence type="ECO:0000256" key="1">
    <source>
        <dbReference type="ARBA" id="ARBA00004287"/>
    </source>
</evidence>
<dbReference type="GO" id="GO:0035091">
    <property type="term" value="F:phosphatidylinositol binding"/>
    <property type="evidence" value="ECO:0007669"/>
    <property type="project" value="InterPro"/>
</dbReference>
<dbReference type="Pfam" id="PF00787">
    <property type="entry name" value="PX"/>
    <property type="match status" value="1"/>
</dbReference>
<dbReference type="GO" id="GO:0031901">
    <property type="term" value="C:early endosome membrane"/>
    <property type="evidence" value="ECO:0007669"/>
    <property type="project" value="TreeGrafter"/>
</dbReference>
<protein>
    <submittedName>
        <fullName evidence="7">Putative sorting nexin-8-like apis mellifera sorting nexin-8-like protein</fullName>
    </submittedName>
</protein>
<dbReference type="InterPro" id="IPR045734">
    <property type="entry name" value="Snx8_BAR_dom"/>
</dbReference>
<reference evidence="7" key="1">
    <citation type="submission" date="2018-03" db="EMBL/GenBank/DDBJ databases">
        <title>The relapsing fever spirochete Borrelia turicatae persists in the highly oxidative environment of its soft-bodied tick vector.</title>
        <authorList>
            <person name="Bourret T.J."/>
            <person name="Boyle W.K."/>
            <person name="Valenzuela J.G."/>
            <person name="Oliveira F."/>
            <person name="Lopez J.E."/>
        </authorList>
    </citation>
    <scope>NUCLEOTIDE SEQUENCE</scope>
    <source>
        <strain evidence="7">Kansas strain/isolate</strain>
        <tissue evidence="7">Salivary glands</tissue>
    </source>
</reference>
<keyword evidence="5" id="KW-0472">Membrane</keyword>
<evidence type="ECO:0000256" key="4">
    <source>
        <dbReference type="ARBA" id="ARBA00022927"/>
    </source>
</evidence>
<organism evidence="7">
    <name type="scientific">Ornithodoros turicata</name>
    <dbReference type="NCBI Taxonomy" id="34597"/>
    <lineage>
        <taxon>Eukaryota</taxon>
        <taxon>Metazoa</taxon>
        <taxon>Ecdysozoa</taxon>
        <taxon>Arthropoda</taxon>
        <taxon>Chelicerata</taxon>
        <taxon>Arachnida</taxon>
        <taxon>Acari</taxon>
        <taxon>Parasitiformes</taxon>
        <taxon>Ixodida</taxon>
        <taxon>Ixodoidea</taxon>
        <taxon>Argasidae</taxon>
        <taxon>Ornithodorinae</taxon>
        <taxon>Ornithodoros</taxon>
    </lineage>
</organism>
<dbReference type="InterPro" id="IPR036871">
    <property type="entry name" value="PX_dom_sf"/>
</dbReference>
<evidence type="ECO:0000256" key="2">
    <source>
        <dbReference type="ARBA" id="ARBA00010883"/>
    </source>
</evidence>
<keyword evidence="4" id="KW-0653">Protein transport</keyword>
<name>A0A2R5LKU5_9ACAR</name>
<dbReference type="Gene3D" id="1.10.238.10">
    <property type="entry name" value="EF-hand"/>
    <property type="match status" value="1"/>
</dbReference>
<dbReference type="InterPro" id="IPR001683">
    <property type="entry name" value="PX_dom"/>
</dbReference>
<dbReference type="SUPFAM" id="SSF64268">
    <property type="entry name" value="PX domain"/>
    <property type="match status" value="1"/>
</dbReference>
<dbReference type="InterPro" id="IPR035704">
    <property type="entry name" value="SNX8/Mvp1_PX"/>
</dbReference>
<dbReference type="InterPro" id="IPR028662">
    <property type="entry name" value="SNX8/Mvp1"/>
</dbReference>
<dbReference type="Pfam" id="PF19566">
    <property type="entry name" value="Snx8_BAR_dom"/>
    <property type="match status" value="1"/>
</dbReference>
<proteinExistence type="inferred from homology"/>
<evidence type="ECO:0000256" key="3">
    <source>
        <dbReference type="ARBA" id="ARBA00022448"/>
    </source>
</evidence>
<keyword evidence="3" id="KW-0813">Transport</keyword>
<dbReference type="SMART" id="SM00312">
    <property type="entry name" value="PX"/>
    <property type="match status" value="1"/>
</dbReference>
<accession>A0A2R5LKU5</accession>
<dbReference type="AlphaFoldDB" id="A0A2R5LKU5"/>
<dbReference type="CDD" id="cd06866">
    <property type="entry name" value="PX_SNX8_Mvp1p_like"/>
    <property type="match status" value="1"/>
</dbReference>
<evidence type="ECO:0000259" key="6">
    <source>
        <dbReference type="PROSITE" id="PS50195"/>
    </source>
</evidence>
<dbReference type="GO" id="GO:0006886">
    <property type="term" value="P:intracellular protein transport"/>
    <property type="evidence" value="ECO:0007669"/>
    <property type="project" value="TreeGrafter"/>
</dbReference>
<dbReference type="GO" id="GO:0034498">
    <property type="term" value="P:early endosome to Golgi transport"/>
    <property type="evidence" value="ECO:0007669"/>
    <property type="project" value="TreeGrafter"/>
</dbReference>
<sequence length="497" mass="56145">MSVDLSLGAVPPIYKEVYNIVNPLDRQYIDRELYMKFLSTINLPKSTLEQVCEFSDAKRGPVTQITLYKSLALIAVVQQGKALNEKSLQNLATLSQPLLGDLSEVRRIAGGMTRADKGDCREDPRLLGLSYTELSARDTIRVAIAPEKKGLILKHVVYEVTSQRFSSTVHRRYNDFIALHEVLLQRFPYRAVPILPPKRAIADAQFIEERRRALKRFLTLVARHPVLSEDKSLVVFLTFNGTDVQPRLKEQMRNLLDEFMTSNIVHRLDELVLPDTTVQFAVVREQLRQVLLCLTQMRDVAQRMVDRSKAAAVDILLVRKELAAMSGISKLDSDWGTGGNPTWNLLHGALGTFQSLFTPVHEAYSEQSLHEEEEVLEELSQHLDLLVAFKELCDRHESGVVLGHHKAINRMVKKSTQSSGAMGDPMKQAQQLEHRTQFSLHCVHLESQLVYAHTDVLVAILQAVVRLQTEGHAKLGRLWEKMQPTVSNLIPGTSSNR</sequence>